<dbReference type="Proteomes" id="UP000321721">
    <property type="component" value="Unassembled WGS sequence"/>
</dbReference>
<evidence type="ECO:0000256" key="1">
    <source>
        <dbReference type="SAM" id="SignalP"/>
    </source>
</evidence>
<name>A0A5C6RUX1_9FLAO</name>
<sequence length="234" mass="25594">MKHFYKKIILGLAILALPSLSFAQYCNNFHDSYCEPSENDMYKPNGQSKSALFGKGQTSELSVIVYKGQDYRISLCMDENLGSGLEFKVYENKKVKVEKVTETKEMEDVLASCDACSGSGTSDGDVCYDCNGSGQVATGEQKEVTSKQTSIVYEKQKSLLYDNTQDNLATELEFSVETTQRLIFEISIPNEGGSGKSSVSKGKGKLVKSSDMGCVGILIEHMTTPKTGFYGTGF</sequence>
<dbReference type="AlphaFoldDB" id="A0A5C6RUX1"/>
<dbReference type="EMBL" id="VOOS01000002">
    <property type="protein sequence ID" value="TXB66003.1"/>
    <property type="molecule type" value="Genomic_DNA"/>
</dbReference>
<dbReference type="OrthoDB" id="4251304at2"/>
<evidence type="ECO:0000313" key="2">
    <source>
        <dbReference type="EMBL" id="TXB66003.1"/>
    </source>
</evidence>
<accession>A0A5C6RUX1</accession>
<proteinExistence type="predicted"/>
<dbReference type="InterPro" id="IPR036410">
    <property type="entry name" value="HSP_DnaJ_Cys-rich_dom_sf"/>
</dbReference>
<dbReference type="Gene3D" id="6.20.20.10">
    <property type="match status" value="1"/>
</dbReference>
<protein>
    <recommendedName>
        <fullName evidence="4">Molecular chaperone DnaJ</fullName>
    </recommendedName>
</protein>
<evidence type="ECO:0000313" key="3">
    <source>
        <dbReference type="Proteomes" id="UP000321721"/>
    </source>
</evidence>
<gene>
    <name evidence="2" type="ORF">FRY74_05390</name>
</gene>
<evidence type="ECO:0008006" key="4">
    <source>
        <dbReference type="Google" id="ProtNLM"/>
    </source>
</evidence>
<dbReference type="SUPFAM" id="SSF57938">
    <property type="entry name" value="DnaJ/Hsp40 cysteine-rich domain"/>
    <property type="match status" value="1"/>
</dbReference>
<feature type="chain" id="PRO_5022749831" description="Molecular chaperone DnaJ" evidence="1">
    <location>
        <begin position="24"/>
        <end position="234"/>
    </location>
</feature>
<dbReference type="RefSeq" id="WP_147099369.1">
    <property type="nucleotide sequence ID" value="NZ_VOOS01000002.1"/>
</dbReference>
<feature type="signal peptide" evidence="1">
    <location>
        <begin position="1"/>
        <end position="23"/>
    </location>
</feature>
<organism evidence="2 3">
    <name type="scientific">Vicingus serpentipes</name>
    <dbReference type="NCBI Taxonomy" id="1926625"/>
    <lineage>
        <taxon>Bacteria</taxon>
        <taxon>Pseudomonadati</taxon>
        <taxon>Bacteroidota</taxon>
        <taxon>Flavobacteriia</taxon>
        <taxon>Flavobacteriales</taxon>
        <taxon>Vicingaceae</taxon>
        <taxon>Vicingus</taxon>
    </lineage>
</organism>
<reference evidence="2 3" key="1">
    <citation type="submission" date="2019-08" db="EMBL/GenBank/DDBJ databases">
        <title>Genome of Vicingus serpentipes NCIMB 15042.</title>
        <authorList>
            <person name="Bowman J.P."/>
        </authorList>
    </citation>
    <scope>NUCLEOTIDE SEQUENCE [LARGE SCALE GENOMIC DNA]</scope>
    <source>
        <strain evidence="2 3">NCIMB 15042</strain>
    </source>
</reference>
<keyword evidence="1" id="KW-0732">Signal</keyword>
<keyword evidence="3" id="KW-1185">Reference proteome</keyword>
<comment type="caution">
    <text evidence="2">The sequence shown here is derived from an EMBL/GenBank/DDBJ whole genome shotgun (WGS) entry which is preliminary data.</text>
</comment>